<dbReference type="PANTHER" id="PTHR40274">
    <property type="entry name" value="VIRGINIAMYCIN B LYASE"/>
    <property type="match status" value="1"/>
</dbReference>
<dbReference type="InterPro" id="IPR051344">
    <property type="entry name" value="Vgb"/>
</dbReference>
<protein>
    <recommendedName>
        <fullName evidence="4">Sugar lactone lactonase YvrE</fullName>
    </recommendedName>
</protein>
<name>A0ABP9GZH9_9ACTN</name>
<dbReference type="SUPFAM" id="SSF63829">
    <property type="entry name" value="Calcium-dependent phosphotriesterase"/>
    <property type="match status" value="2"/>
</dbReference>
<organism evidence="2 3">
    <name type="scientific">Yinghuangia aomiensis</name>
    <dbReference type="NCBI Taxonomy" id="676205"/>
    <lineage>
        <taxon>Bacteria</taxon>
        <taxon>Bacillati</taxon>
        <taxon>Actinomycetota</taxon>
        <taxon>Actinomycetes</taxon>
        <taxon>Kitasatosporales</taxon>
        <taxon>Streptomycetaceae</taxon>
        <taxon>Yinghuangia</taxon>
    </lineage>
</organism>
<evidence type="ECO:0008006" key="4">
    <source>
        <dbReference type="Google" id="ProtNLM"/>
    </source>
</evidence>
<keyword evidence="1" id="KW-0732">Signal</keyword>
<dbReference type="Gene3D" id="2.120.10.30">
    <property type="entry name" value="TolB, C-terminal domain"/>
    <property type="match status" value="3"/>
</dbReference>
<sequence length="583" mass="59682">MLLLAAATPLLAATPGAAAPETAQATATDSSYSARYLVRPNPLPSVNGMALDGQGHLYVAQALVNRITRIDLATGAAVRIADDTDPVGESLQSPDDVAVGPDGNLYITNALKKSVVRMAPDGSGRTTVAADVTDGITGPNGIAFAPDGRLFVSDLAFDPAHPGGLWQVDPQGTAAPVRITDRLHVPEGFGMASDGLAYVPEYYAGRIAVVDPGDPASVTRLPAVFSGMVSAVKVTPKSLDPAEPLVVVENLPGRGNVWRVDRTSGEKTLLATGTGAAFDNLVIDPHDGAIYVSNFVQGGVQRVNPRTCGLTQVFPAGALATPTSLSLNADGSLLVAGGTSLASVNSRGQVTTLSQFLVDGNQGVTPGAVRIGDTVYYTDWLDSSRPGRLMKRDLATGAQSVVASGFAIPWHVRQGPAGTLLLTDEVLGTVYRIDLATGTKTVIATGLTSPAGLAYDPGTQQVYIAEAGAGRVVAVPAQGGLLRTVADGLAKPEGVTLDDQGRLLVVDAAGAARENADLPGSLIRIVPGTKSRTTLATGLPTKLTGITLIPGFTYTSDVVARPDGSIVVSGAADGSLIQLSRGH</sequence>
<proteinExistence type="predicted"/>
<evidence type="ECO:0000256" key="1">
    <source>
        <dbReference type="SAM" id="SignalP"/>
    </source>
</evidence>
<dbReference type="InterPro" id="IPR000033">
    <property type="entry name" value="LDLR_classB_rpt"/>
</dbReference>
<evidence type="ECO:0000313" key="2">
    <source>
        <dbReference type="EMBL" id="GAA4956766.1"/>
    </source>
</evidence>
<evidence type="ECO:0000313" key="3">
    <source>
        <dbReference type="Proteomes" id="UP001500466"/>
    </source>
</evidence>
<dbReference type="Proteomes" id="UP001500466">
    <property type="component" value="Unassembled WGS sequence"/>
</dbReference>
<feature type="signal peptide" evidence="1">
    <location>
        <begin position="1"/>
        <end position="18"/>
    </location>
</feature>
<accession>A0ABP9GZH9</accession>
<reference evidence="3" key="1">
    <citation type="journal article" date="2019" name="Int. J. Syst. Evol. Microbiol.">
        <title>The Global Catalogue of Microorganisms (GCM) 10K type strain sequencing project: providing services to taxonomists for standard genome sequencing and annotation.</title>
        <authorList>
            <consortium name="The Broad Institute Genomics Platform"/>
            <consortium name="The Broad Institute Genome Sequencing Center for Infectious Disease"/>
            <person name="Wu L."/>
            <person name="Ma J."/>
        </authorList>
    </citation>
    <scope>NUCLEOTIDE SEQUENCE [LARGE SCALE GENOMIC DNA]</scope>
    <source>
        <strain evidence="3">JCM 17986</strain>
    </source>
</reference>
<dbReference type="PANTHER" id="PTHR40274:SF4">
    <property type="entry name" value="BLL1406 PROTEIN"/>
    <property type="match status" value="1"/>
</dbReference>
<dbReference type="SMART" id="SM00135">
    <property type="entry name" value="LY"/>
    <property type="match status" value="4"/>
</dbReference>
<comment type="caution">
    <text evidence="2">The sequence shown here is derived from an EMBL/GenBank/DDBJ whole genome shotgun (WGS) entry which is preliminary data.</text>
</comment>
<dbReference type="EMBL" id="BAABHS010000005">
    <property type="protein sequence ID" value="GAA4956766.1"/>
    <property type="molecule type" value="Genomic_DNA"/>
</dbReference>
<gene>
    <name evidence="2" type="ORF">GCM10023205_18830</name>
</gene>
<keyword evidence="3" id="KW-1185">Reference proteome</keyword>
<feature type="chain" id="PRO_5045829595" description="Sugar lactone lactonase YvrE" evidence="1">
    <location>
        <begin position="19"/>
        <end position="583"/>
    </location>
</feature>
<dbReference type="InterPro" id="IPR011042">
    <property type="entry name" value="6-blade_b-propeller_TolB-like"/>
</dbReference>